<accession>A0A7J8GKR6</accession>
<dbReference type="Proteomes" id="UP000550707">
    <property type="component" value="Unassembled WGS sequence"/>
</dbReference>
<comment type="caution">
    <text evidence="1">The sequence shown here is derived from an EMBL/GenBank/DDBJ whole genome shotgun (WGS) entry which is preliminary data.</text>
</comment>
<proteinExistence type="predicted"/>
<keyword evidence="2" id="KW-1185">Reference proteome</keyword>
<sequence>MRWNPCIPCQSLILQSSPFDDAADLQKSWGTSPRSYKPKQDVEKLKKLLEEPSVSCCPTSRTQASRCTYTGLLATNMAAVPPPPARCCSVFPDACFQPSSIDTIQSHHIPEVPGQALGVQPEDAWCLSPCDGRDWPFKDLCASSAKNSHKVLINQRH</sequence>
<organism evidence="1 2">
    <name type="scientific">Molossus molossus</name>
    <name type="common">Pallas' mastiff bat</name>
    <name type="synonym">Vespertilio molossus</name>
    <dbReference type="NCBI Taxonomy" id="27622"/>
    <lineage>
        <taxon>Eukaryota</taxon>
        <taxon>Metazoa</taxon>
        <taxon>Chordata</taxon>
        <taxon>Craniata</taxon>
        <taxon>Vertebrata</taxon>
        <taxon>Euteleostomi</taxon>
        <taxon>Mammalia</taxon>
        <taxon>Eutheria</taxon>
        <taxon>Laurasiatheria</taxon>
        <taxon>Chiroptera</taxon>
        <taxon>Yangochiroptera</taxon>
        <taxon>Molossidae</taxon>
        <taxon>Molossus</taxon>
    </lineage>
</organism>
<gene>
    <name evidence="1" type="ORF">HJG59_011432</name>
</gene>
<reference evidence="1 2" key="1">
    <citation type="journal article" date="2020" name="Nature">
        <title>Six reference-quality genomes reveal evolution of bat adaptations.</title>
        <authorList>
            <person name="Jebb D."/>
            <person name="Huang Z."/>
            <person name="Pippel M."/>
            <person name="Hughes G.M."/>
            <person name="Lavrichenko K."/>
            <person name="Devanna P."/>
            <person name="Winkler S."/>
            <person name="Jermiin L.S."/>
            <person name="Skirmuntt E.C."/>
            <person name="Katzourakis A."/>
            <person name="Burkitt-Gray L."/>
            <person name="Ray D.A."/>
            <person name="Sullivan K.A.M."/>
            <person name="Roscito J.G."/>
            <person name="Kirilenko B.M."/>
            <person name="Davalos L.M."/>
            <person name="Corthals A.P."/>
            <person name="Power M.L."/>
            <person name="Jones G."/>
            <person name="Ransome R.D."/>
            <person name="Dechmann D.K.N."/>
            <person name="Locatelli A.G."/>
            <person name="Puechmaille S.J."/>
            <person name="Fedrigo O."/>
            <person name="Jarvis E.D."/>
            <person name="Hiller M."/>
            <person name="Vernes S.C."/>
            <person name="Myers E.W."/>
            <person name="Teeling E.C."/>
        </authorList>
    </citation>
    <scope>NUCLEOTIDE SEQUENCE [LARGE SCALE GENOMIC DNA]</scope>
    <source>
        <strain evidence="1">MMolMol1</strain>
        <tissue evidence="1">Muscle</tissue>
    </source>
</reference>
<evidence type="ECO:0000313" key="1">
    <source>
        <dbReference type="EMBL" id="KAF6460517.1"/>
    </source>
</evidence>
<dbReference type="AlphaFoldDB" id="A0A7J8GKR6"/>
<name>A0A7J8GKR6_MOLMO</name>
<evidence type="ECO:0000313" key="2">
    <source>
        <dbReference type="Proteomes" id="UP000550707"/>
    </source>
</evidence>
<dbReference type="InParanoid" id="A0A7J8GKR6"/>
<dbReference type="EMBL" id="JACASF010000009">
    <property type="protein sequence ID" value="KAF6460517.1"/>
    <property type="molecule type" value="Genomic_DNA"/>
</dbReference>
<protein>
    <submittedName>
        <fullName evidence="1">Uncharacterized protein</fullName>
    </submittedName>
</protein>